<dbReference type="Proteomes" id="UP000464715">
    <property type="component" value="Chromosome"/>
</dbReference>
<reference evidence="2 4" key="1">
    <citation type="submission" date="2020-02" db="EMBL/GenBank/DDBJ databases">
        <title>Complete genome sequence of Blautia producta JCM 1471(T).</title>
        <authorList>
            <person name="Tourlousse D.M."/>
            <person name="Sakamoto M."/>
            <person name="Miura T."/>
            <person name="Narita K."/>
            <person name="Ohashi A."/>
            <person name="Uchino Y."/>
            <person name="Yamazoe A."/>
            <person name="Kameyama K."/>
            <person name="Terauchi J."/>
            <person name="Ohkuma M."/>
            <person name="Kawasaki H."/>
            <person name="Sekiguchi Y."/>
        </authorList>
    </citation>
    <scope>NUCLEOTIDE SEQUENCE [LARGE SCALE GENOMIC DNA]</scope>
    <source>
        <strain evidence="2 4">JCM 1471</strain>
    </source>
</reference>
<evidence type="ECO:0000313" key="1">
    <source>
        <dbReference type="EMBL" id="QIB54835.1"/>
    </source>
</evidence>
<dbReference type="RefSeq" id="WP_163118089.1">
    <property type="nucleotide sequence ID" value="NZ_CP048626.1"/>
</dbReference>
<keyword evidence="4" id="KW-1185">Reference proteome</keyword>
<name>A0ABX6JA51_9FIRM</name>
<evidence type="ECO:0000313" key="2">
    <source>
        <dbReference type="EMBL" id="QIB55063.1"/>
    </source>
</evidence>
<accession>A0ABX6JA51</accession>
<gene>
    <name evidence="1" type="ORF">GXM18_08095</name>
    <name evidence="2" type="ORF">GXM18_09350</name>
    <name evidence="3" type="ORF">GXM18_24145</name>
</gene>
<organism evidence="2 4">
    <name type="scientific">Blautia producta ATCC 27340 = DSM 2950</name>
    <dbReference type="NCBI Taxonomy" id="1121114"/>
    <lineage>
        <taxon>Bacteria</taxon>
        <taxon>Bacillati</taxon>
        <taxon>Bacillota</taxon>
        <taxon>Clostridia</taxon>
        <taxon>Lachnospirales</taxon>
        <taxon>Lachnospiraceae</taxon>
        <taxon>Blautia</taxon>
    </lineage>
</organism>
<dbReference type="EMBL" id="CP048626">
    <property type="protein sequence ID" value="QIB54835.1"/>
    <property type="molecule type" value="Genomic_DNA"/>
</dbReference>
<dbReference type="GeneID" id="75055076"/>
<sequence>MKNATIAALIVLVTYGVEPYAVLLYAVTVFCLYAVEYWIRENKREGKE</sequence>
<evidence type="ECO:0000313" key="4">
    <source>
        <dbReference type="Proteomes" id="UP000464715"/>
    </source>
</evidence>
<protein>
    <submittedName>
        <fullName evidence="2">Uncharacterized protein</fullName>
    </submittedName>
</protein>
<dbReference type="EMBL" id="CP048626">
    <property type="protein sequence ID" value="QIB57649.1"/>
    <property type="molecule type" value="Genomic_DNA"/>
</dbReference>
<proteinExistence type="predicted"/>
<evidence type="ECO:0000313" key="3">
    <source>
        <dbReference type="EMBL" id="QIB57649.1"/>
    </source>
</evidence>
<dbReference type="EMBL" id="CP048626">
    <property type="protein sequence ID" value="QIB55063.1"/>
    <property type="molecule type" value="Genomic_DNA"/>
</dbReference>